<dbReference type="AlphaFoldDB" id="A0AB74CEA2"/>
<keyword evidence="3 6" id="KW-1133">Transmembrane helix</keyword>
<name>A0AB74CEA2_ASPFL</name>
<keyword evidence="4 6" id="KW-0472">Membrane</keyword>
<proteinExistence type="inferred from homology"/>
<dbReference type="PANTHER" id="PTHR33048:SF167">
    <property type="entry name" value="INTEGRAL MEMBRANE PROTEIN"/>
    <property type="match status" value="1"/>
</dbReference>
<evidence type="ECO:0000259" key="7">
    <source>
        <dbReference type="Pfam" id="PF20684"/>
    </source>
</evidence>
<comment type="subcellular location">
    <subcellularLocation>
        <location evidence="1">Membrane</location>
        <topology evidence="1">Multi-pass membrane protein</topology>
    </subcellularLocation>
</comment>
<dbReference type="Proteomes" id="UP000275480">
    <property type="component" value="Unassembled WGS sequence"/>
</dbReference>
<evidence type="ECO:0000256" key="4">
    <source>
        <dbReference type="ARBA" id="ARBA00023136"/>
    </source>
</evidence>
<reference evidence="8 9" key="1">
    <citation type="submission" date="2018-07" db="EMBL/GenBank/DDBJ databases">
        <title>Identification of spontaneous genetic mutation associated with occurrence of a yellow conidial color mutant of Aspergillus flavus.</title>
        <authorList>
            <person name="Chang P.-K."/>
            <person name="Mack B.M."/>
            <person name="Scharfenstein L."/>
            <person name="Gilbert M.K."/>
        </authorList>
    </citation>
    <scope>NUCLEOTIDE SEQUENCE [LARGE SCALE GENOMIC DNA]</scope>
    <source>
        <strain evidence="8 9">CA14</strain>
    </source>
</reference>
<accession>A0AB74CEA2</accession>
<feature type="transmembrane region" description="Helical" evidence="6">
    <location>
        <begin position="121"/>
        <end position="145"/>
    </location>
</feature>
<organism evidence="8 9">
    <name type="scientific">Aspergillus flavus</name>
    <dbReference type="NCBI Taxonomy" id="5059"/>
    <lineage>
        <taxon>Eukaryota</taxon>
        <taxon>Fungi</taxon>
        <taxon>Dikarya</taxon>
        <taxon>Ascomycota</taxon>
        <taxon>Pezizomycotina</taxon>
        <taxon>Eurotiomycetes</taxon>
        <taxon>Eurotiomycetidae</taxon>
        <taxon>Eurotiales</taxon>
        <taxon>Aspergillaceae</taxon>
        <taxon>Aspergillus</taxon>
        <taxon>Aspergillus subgen. Circumdati</taxon>
    </lineage>
</organism>
<evidence type="ECO:0000256" key="3">
    <source>
        <dbReference type="ARBA" id="ARBA00022989"/>
    </source>
</evidence>
<feature type="transmembrane region" description="Helical" evidence="6">
    <location>
        <begin position="198"/>
        <end position="224"/>
    </location>
</feature>
<sequence length="443" mass="49460">MPTATDSTKDVVADESHRRIIIGVQTALTVLAVVVVCLRLYVRIKIVRSSGCDDWTIALAALNLNSNELGQRLCGTRSLTNLAQLCSLGGWILYVYKACHGLGHHIQFLDDMQRMKLDEAAFWQVIICSAAGIALLKISIALNLLRFSPTRWYTMSLWTSIAFVAAYSFMGAMTFFLHCKPMQAHWDKGIKDAKCYSVHLFVVFALINTSFNIFTDVLFATIPIPIVWNLRMKRRVRMYLIGVFSLGYLLALPSNLHSEKGPSKRINSTVGLGIIKAVAQLAYSNETDIFFNDSILFWGLAQFNVGILTACAPSLKPLARRGLKLSEYTNSRSRSQGLYGRRSTGRWTSSRHSRRMFSIHIRDQYGIEELHSHDLSTRSQSDEVKLTPYGATVSFTAHAERGTLEDSSEMDQSIRGETSLEKRVVGGILKTTQTTVVSSRAAD</sequence>
<feature type="domain" description="Rhodopsin" evidence="7">
    <location>
        <begin position="38"/>
        <end position="321"/>
    </location>
</feature>
<dbReference type="GO" id="GO:0016020">
    <property type="term" value="C:membrane"/>
    <property type="evidence" value="ECO:0007669"/>
    <property type="project" value="UniProtKB-SubCell"/>
</dbReference>
<protein>
    <recommendedName>
        <fullName evidence="7">Rhodopsin domain-containing protein</fullName>
    </recommendedName>
</protein>
<gene>
    <name evidence="8" type="ORF">CA14_009130</name>
</gene>
<evidence type="ECO:0000256" key="1">
    <source>
        <dbReference type="ARBA" id="ARBA00004141"/>
    </source>
</evidence>
<feature type="transmembrane region" description="Helical" evidence="6">
    <location>
        <begin position="236"/>
        <end position="254"/>
    </location>
</feature>
<feature type="transmembrane region" description="Helical" evidence="6">
    <location>
        <begin position="20"/>
        <end position="42"/>
    </location>
</feature>
<feature type="transmembrane region" description="Helical" evidence="6">
    <location>
        <begin position="157"/>
        <end position="177"/>
    </location>
</feature>
<comment type="caution">
    <text evidence="8">The sequence shown here is derived from an EMBL/GenBank/DDBJ whole genome shotgun (WGS) entry which is preliminary data.</text>
</comment>
<evidence type="ECO:0000256" key="6">
    <source>
        <dbReference type="SAM" id="Phobius"/>
    </source>
</evidence>
<dbReference type="PANTHER" id="PTHR33048">
    <property type="entry name" value="PTH11-LIKE INTEGRAL MEMBRANE PROTEIN (AFU_ORTHOLOGUE AFUA_5G11245)"/>
    <property type="match status" value="1"/>
</dbReference>
<evidence type="ECO:0000256" key="5">
    <source>
        <dbReference type="ARBA" id="ARBA00038359"/>
    </source>
</evidence>
<dbReference type="EMBL" id="QQZZ01000092">
    <property type="protein sequence ID" value="RMZ43667.1"/>
    <property type="molecule type" value="Genomic_DNA"/>
</dbReference>
<dbReference type="InterPro" id="IPR049326">
    <property type="entry name" value="Rhodopsin_dom_fungi"/>
</dbReference>
<comment type="similarity">
    <text evidence="5">Belongs to the SAT4 family.</text>
</comment>
<dbReference type="Pfam" id="PF20684">
    <property type="entry name" value="Fung_rhodopsin"/>
    <property type="match status" value="1"/>
</dbReference>
<evidence type="ECO:0000313" key="8">
    <source>
        <dbReference type="EMBL" id="RMZ43667.1"/>
    </source>
</evidence>
<keyword evidence="2 6" id="KW-0812">Transmembrane</keyword>
<evidence type="ECO:0000313" key="9">
    <source>
        <dbReference type="Proteomes" id="UP000275480"/>
    </source>
</evidence>
<evidence type="ECO:0000256" key="2">
    <source>
        <dbReference type="ARBA" id="ARBA00022692"/>
    </source>
</evidence>
<dbReference type="InterPro" id="IPR052337">
    <property type="entry name" value="SAT4-like"/>
</dbReference>